<reference evidence="4" key="1">
    <citation type="submission" date="2020-05" db="EMBL/GenBank/DDBJ databases">
        <title>WGS assembly of Panicum virgatum.</title>
        <authorList>
            <person name="Lovell J.T."/>
            <person name="Jenkins J."/>
            <person name="Shu S."/>
            <person name="Juenger T.E."/>
            <person name="Schmutz J."/>
        </authorList>
    </citation>
    <scope>NUCLEOTIDE SEQUENCE</scope>
    <source>
        <strain evidence="4">AP13</strain>
    </source>
</reference>
<dbReference type="InterPro" id="IPR001841">
    <property type="entry name" value="Znf_RING"/>
</dbReference>
<evidence type="ECO:0000259" key="3">
    <source>
        <dbReference type="PROSITE" id="PS50089"/>
    </source>
</evidence>
<keyword evidence="1" id="KW-0863">Zinc-finger</keyword>
<dbReference type="SUPFAM" id="SSF57850">
    <property type="entry name" value="RING/U-box"/>
    <property type="match status" value="1"/>
</dbReference>
<keyword evidence="5" id="KW-1185">Reference proteome</keyword>
<organism evidence="4 5">
    <name type="scientific">Panicum virgatum</name>
    <name type="common">Blackwell switchgrass</name>
    <dbReference type="NCBI Taxonomy" id="38727"/>
    <lineage>
        <taxon>Eukaryota</taxon>
        <taxon>Viridiplantae</taxon>
        <taxon>Streptophyta</taxon>
        <taxon>Embryophyta</taxon>
        <taxon>Tracheophyta</taxon>
        <taxon>Spermatophyta</taxon>
        <taxon>Magnoliopsida</taxon>
        <taxon>Liliopsida</taxon>
        <taxon>Poales</taxon>
        <taxon>Poaceae</taxon>
        <taxon>PACMAD clade</taxon>
        <taxon>Panicoideae</taxon>
        <taxon>Panicodae</taxon>
        <taxon>Paniceae</taxon>
        <taxon>Panicinae</taxon>
        <taxon>Panicum</taxon>
        <taxon>Panicum sect. Hiantes</taxon>
    </lineage>
</organism>
<dbReference type="Pfam" id="PF13639">
    <property type="entry name" value="zf-RING_2"/>
    <property type="match status" value="1"/>
</dbReference>
<evidence type="ECO:0000256" key="2">
    <source>
        <dbReference type="SAM" id="Phobius"/>
    </source>
</evidence>
<evidence type="ECO:0000313" key="5">
    <source>
        <dbReference type="Proteomes" id="UP000823388"/>
    </source>
</evidence>
<evidence type="ECO:0000256" key="1">
    <source>
        <dbReference type="PROSITE-ProRule" id="PRU00175"/>
    </source>
</evidence>
<dbReference type="PANTHER" id="PTHR45676">
    <property type="entry name" value="RING-H2 FINGER PROTEIN ATL51-RELATED"/>
    <property type="match status" value="1"/>
</dbReference>
<dbReference type="GO" id="GO:0016567">
    <property type="term" value="P:protein ubiquitination"/>
    <property type="evidence" value="ECO:0007669"/>
    <property type="project" value="TreeGrafter"/>
</dbReference>
<dbReference type="Gene3D" id="3.30.40.10">
    <property type="entry name" value="Zinc/RING finger domain, C3HC4 (zinc finger)"/>
    <property type="match status" value="1"/>
</dbReference>
<dbReference type="EMBL" id="CM029049">
    <property type="protein sequence ID" value="KAG2570753.1"/>
    <property type="molecule type" value="Genomic_DNA"/>
</dbReference>
<proteinExistence type="predicted"/>
<dbReference type="PANTHER" id="PTHR45676:SF120">
    <property type="entry name" value="RING-TYPE E3 UBIQUITIN TRANSFERASE"/>
    <property type="match status" value="1"/>
</dbReference>
<name>A0A8T0QA32_PANVG</name>
<dbReference type="Proteomes" id="UP000823388">
    <property type="component" value="Chromosome 7K"/>
</dbReference>
<keyword evidence="2" id="KW-0472">Membrane</keyword>
<accession>A0A8T0QA32</accession>
<sequence length="148" mass="15767">MAGTNYKCSSHQSSPLYEVAAVSIAIVLSLAVISLLAVALHCCLRSLKEAHTNGDDRVVPQHQQPAPVTVVVEMVRSTEPLLCTYRRADGWPEATCAVCLAEMSDGDNVGVLPVCMHYFHAACVADRPLAHHTCPLCRAPLHPVAAAG</sequence>
<dbReference type="SMART" id="SM00184">
    <property type="entry name" value="RING"/>
    <property type="match status" value="1"/>
</dbReference>
<dbReference type="GO" id="GO:0008270">
    <property type="term" value="F:zinc ion binding"/>
    <property type="evidence" value="ECO:0007669"/>
    <property type="project" value="UniProtKB-KW"/>
</dbReference>
<feature type="transmembrane region" description="Helical" evidence="2">
    <location>
        <begin position="20"/>
        <end position="44"/>
    </location>
</feature>
<keyword evidence="1" id="KW-0862">Zinc</keyword>
<comment type="caution">
    <text evidence="4">The sequence shown here is derived from an EMBL/GenBank/DDBJ whole genome shotgun (WGS) entry which is preliminary data.</text>
</comment>
<protein>
    <recommendedName>
        <fullName evidence="3">RING-type domain-containing protein</fullName>
    </recommendedName>
</protein>
<feature type="domain" description="RING-type" evidence="3">
    <location>
        <begin position="96"/>
        <end position="138"/>
    </location>
</feature>
<keyword evidence="1" id="KW-0479">Metal-binding</keyword>
<dbReference type="InterPro" id="IPR013083">
    <property type="entry name" value="Znf_RING/FYVE/PHD"/>
</dbReference>
<dbReference type="PROSITE" id="PS50089">
    <property type="entry name" value="ZF_RING_2"/>
    <property type="match status" value="1"/>
</dbReference>
<dbReference type="AlphaFoldDB" id="A0A8T0QA32"/>
<evidence type="ECO:0000313" key="4">
    <source>
        <dbReference type="EMBL" id="KAG2570753.1"/>
    </source>
</evidence>
<keyword evidence="2" id="KW-1133">Transmembrane helix</keyword>
<gene>
    <name evidence="4" type="ORF">PVAP13_7KG088100</name>
</gene>
<keyword evidence="2" id="KW-0812">Transmembrane</keyword>